<feature type="transmembrane region" description="Helical" evidence="1">
    <location>
        <begin position="224"/>
        <end position="246"/>
    </location>
</feature>
<protein>
    <submittedName>
        <fullName evidence="2">NADH dehydrogenase subunit 2</fullName>
    </submittedName>
</protein>
<feature type="transmembrane region" description="Helical" evidence="1">
    <location>
        <begin position="193"/>
        <end position="218"/>
    </location>
</feature>
<sequence>MLLFFFFFLVLQVVNILLWWSVFVFMDLIFIFICKENSSFCSILNYYIFQECLGLLFLIFVFNFLQCLILMSKMGLLPLHFWLFVVVGGLKSWLLMWFLTWQKLPFMGVLMMILVGELFFFIIFSFFLVYFQLFVVKNFKFMIVLSSTESFNWILLGYLFSFFNGFFLFLYYFFLSFFLIPFFGSEVVLEYDWLVICMYMSMPLGMSFFIKFFMISYLFFFNCIWFIVVMIFLFISFLALFFWMVLKVVKEDFFFNKLSVGFYLVIGSLFLVLF</sequence>
<evidence type="ECO:0000256" key="1">
    <source>
        <dbReference type="SAM" id="Phobius"/>
    </source>
</evidence>
<geneLocation type="mitochondrion" evidence="2"/>
<feature type="transmembrane region" description="Helical" evidence="1">
    <location>
        <begin position="77"/>
        <end position="99"/>
    </location>
</feature>
<organism evidence="2">
    <name type="scientific">Wellcomia compar</name>
    <dbReference type="NCBI Taxonomy" id="2744580"/>
    <lineage>
        <taxon>Eukaryota</taxon>
        <taxon>Metazoa</taxon>
        <taxon>Ecdysozoa</taxon>
        <taxon>Nematoda</taxon>
        <taxon>Chromadorea</taxon>
        <taxon>Rhabditida</taxon>
        <taxon>Spirurina</taxon>
        <taxon>Oxyuridomorpha</taxon>
        <taxon>Oxyuroidea</taxon>
        <taxon>Oxyuridae</taxon>
        <taxon>Wellcomia</taxon>
    </lineage>
</organism>
<reference evidence="2" key="1">
    <citation type="submission" date="2020-10" db="EMBL/GenBank/DDBJ databases">
        <title>Wellcomia compar mitochondrion, complete genome.</title>
        <authorList>
            <person name="Zhang S."/>
        </authorList>
    </citation>
    <scope>NUCLEOTIDE SEQUENCE</scope>
</reference>
<keyword evidence="2" id="KW-0496">Mitochondrion</keyword>
<keyword evidence="1" id="KW-1133">Transmembrane helix</keyword>
<gene>
    <name evidence="2" type="primary">nad2</name>
</gene>
<proteinExistence type="predicted"/>
<evidence type="ECO:0000313" key="2">
    <source>
        <dbReference type="EMBL" id="QXU74730.1"/>
    </source>
</evidence>
<feature type="transmembrane region" description="Helical" evidence="1">
    <location>
        <begin position="153"/>
        <end position="181"/>
    </location>
</feature>
<dbReference type="AlphaFoldDB" id="A0A8F7CIS7"/>
<feature type="transmembrane region" description="Helical" evidence="1">
    <location>
        <begin position="253"/>
        <end position="273"/>
    </location>
</feature>
<feature type="transmembrane region" description="Helical" evidence="1">
    <location>
        <begin position="6"/>
        <end position="34"/>
    </location>
</feature>
<feature type="transmembrane region" description="Helical" evidence="1">
    <location>
        <begin position="46"/>
        <end position="71"/>
    </location>
</feature>
<feature type="transmembrane region" description="Helical" evidence="1">
    <location>
        <begin position="106"/>
        <end position="133"/>
    </location>
</feature>
<keyword evidence="1" id="KW-0812">Transmembrane</keyword>
<accession>A0A8F7CIS7</accession>
<name>A0A8F7CIS7_9BILA</name>
<dbReference type="EMBL" id="MW059037">
    <property type="protein sequence ID" value="QXU74730.1"/>
    <property type="molecule type" value="Genomic_DNA"/>
</dbReference>
<keyword evidence="1" id="KW-0472">Membrane</keyword>